<dbReference type="GO" id="GO:0006813">
    <property type="term" value="P:potassium ion transport"/>
    <property type="evidence" value="ECO:0007669"/>
    <property type="project" value="InterPro"/>
</dbReference>
<name>A0AA51YJV2_9EURY</name>
<sequence>MNDSIMRLIESIKCSEKRILLFFLGSATVQVLILYFLDKKSLVDSLYATAATLTTVGFGDVSPSSPLARLLYIPTMGIGVLMLPIVAVSIYEMHQKKVRGLNNSTQKDHVVILGSSNEIITSTIMEIADFQDICLVSEIYDLNPFQGKVHFIKGSPIEKVYLMKANIAEAKHVIVETGNDSTNILATALARELNPSAEIIATITSEERYGTLKSLGANHVINTDTFTGRLLASAVFEPSVVDLISDVTTSLVGHDLVEMDVPEKYRGKAVGEIMFDLKAQDKMTLLAIYRNRENVVNPAMDMILEENDKLVVLV</sequence>
<dbReference type="Pfam" id="PF07885">
    <property type="entry name" value="Ion_trans_2"/>
    <property type="match status" value="1"/>
</dbReference>
<proteinExistence type="predicted"/>
<dbReference type="PANTHER" id="PTHR43833">
    <property type="entry name" value="POTASSIUM CHANNEL PROTEIN 2-RELATED-RELATED"/>
    <property type="match status" value="1"/>
</dbReference>
<dbReference type="GO" id="GO:0005886">
    <property type="term" value="C:plasma membrane"/>
    <property type="evidence" value="ECO:0007669"/>
    <property type="project" value="UniProtKB-SubCell"/>
</dbReference>
<dbReference type="GO" id="GO:0008324">
    <property type="term" value="F:monoatomic cation transmembrane transporter activity"/>
    <property type="evidence" value="ECO:0007669"/>
    <property type="project" value="InterPro"/>
</dbReference>
<dbReference type="InterPro" id="IPR036721">
    <property type="entry name" value="RCK_C_sf"/>
</dbReference>
<protein>
    <submittedName>
        <fullName evidence="5">NAD-binding protein</fullName>
    </submittedName>
</protein>
<feature type="domain" description="RCK N-terminal" evidence="3">
    <location>
        <begin position="107"/>
        <end position="221"/>
    </location>
</feature>
<feature type="transmembrane region" description="Helical" evidence="2">
    <location>
        <begin position="20"/>
        <end position="37"/>
    </location>
</feature>
<feature type="domain" description="RCK C-terminal" evidence="4">
    <location>
        <begin position="244"/>
        <end position="314"/>
    </location>
</feature>
<reference evidence="5" key="1">
    <citation type="submission" date="2023-08" db="EMBL/GenBank/DDBJ databases">
        <title>Methanolobus mangrovi sp. nov. and Methanolobus sediminis sp. nov, two novel methylotrophic methanogens isolated from mangrove sediments in China.</title>
        <authorList>
            <person name="Zhou J."/>
        </authorList>
    </citation>
    <scope>NUCLEOTIDE SEQUENCE</scope>
    <source>
        <strain evidence="5">FTZ2</strain>
    </source>
</reference>
<comment type="subcellular location">
    <subcellularLocation>
        <location evidence="1">Cell membrane</location>
        <topology evidence="1">Multi-pass membrane protein</topology>
    </subcellularLocation>
</comment>
<keyword evidence="2" id="KW-1133">Transmembrane helix</keyword>
<organism evidence="5 6">
    <name type="scientific">Methanolobus mangrovi</name>
    <dbReference type="NCBI Taxonomy" id="3072977"/>
    <lineage>
        <taxon>Archaea</taxon>
        <taxon>Methanobacteriati</taxon>
        <taxon>Methanobacteriota</taxon>
        <taxon>Stenosarchaea group</taxon>
        <taxon>Methanomicrobia</taxon>
        <taxon>Methanosarcinales</taxon>
        <taxon>Methanosarcinaceae</taxon>
        <taxon>Methanolobus</taxon>
    </lineage>
</organism>
<keyword evidence="2" id="KW-0472">Membrane</keyword>
<dbReference type="SUPFAM" id="SSF81324">
    <property type="entry name" value="Voltage-gated potassium channels"/>
    <property type="match status" value="1"/>
</dbReference>
<dbReference type="InterPro" id="IPR050721">
    <property type="entry name" value="Trk_Ktr_HKT_K-transport"/>
</dbReference>
<accession>A0AA51YJV2</accession>
<dbReference type="Gene3D" id="3.40.50.720">
    <property type="entry name" value="NAD(P)-binding Rossmann-like Domain"/>
    <property type="match status" value="1"/>
</dbReference>
<dbReference type="InterPro" id="IPR013099">
    <property type="entry name" value="K_chnl_dom"/>
</dbReference>
<dbReference type="RefSeq" id="WP_309309098.1">
    <property type="nucleotide sequence ID" value="NZ_CP133594.1"/>
</dbReference>
<dbReference type="Proteomes" id="UP001183006">
    <property type="component" value="Chromosome"/>
</dbReference>
<dbReference type="Gene3D" id="3.30.70.1450">
    <property type="entry name" value="Regulator of K+ conductance, C-terminal domain"/>
    <property type="match status" value="1"/>
</dbReference>
<dbReference type="InterPro" id="IPR006037">
    <property type="entry name" value="RCK_C"/>
</dbReference>
<gene>
    <name evidence="5" type="ORF">RE476_03915</name>
</gene>
<keyword evidence="6" id="KW-1185">Reference proteome</keyword>
<dbReference type="EMBL" id="CP133594">
    <property type="protein sequence ID" value="WMW22983.1"/>
    <property type="molecule type" value="Genomic_DNA"/>
</dbReference>
<feature type="transmembrane region" description="Helical" evidence="2">
    <location>
        <begin position="70"/>
        <end position="91"/>
    </location>
</feature>
<dbReference type="AlphaFoldDB" id="A0AA51YJV2"/>
<dbReference type="PROSITE" id="PS51202">
    <property type="entry name" value="RCK_C"/>
    <property type="match status" value="1"/>
</dbReference>
<dbReference type="Gene3D" id="1.10.287.70">
    <property type="match status" value="1"/>
</dbReference>
<dbReference type="SUPFAM" id="SSF116726">
    <property type="entry name" value="TrkA C-terminal domain-like"/>
    <property type="match status" value="1"/>
</dbReference>
<evidence type="ECO:0000256" key="2">
    <source>
        <dbReference type="SAM" id="Phobius"/>
    </source>
</evidence>
<dbReference type="InterPro" id="IPR003148">
    <property type="entry name" value="RCK_N"/>
</dbReference>
<dbReference type="InterPro" id="IPR036291">
    <property type="entry name" value="NAD(P)-bd_dom_sf"/>
</dbReference>
<dbReference type="KEGG" id="mmav:RE476_03915"/>
<evidence type="ECO:0000259" key="3">
    <source>
        <dbReference type="PROSITE" id="PS51201"/>
    </source>
</evidence>
<evidence type="ECO:0000256" key="1">
    <source>
        <dbReference type="ARBA" id="ARBA00004651"/>
    </source>
</evidence>
<dbReference type="PANTHER" id="PTHR43833:SF9">
    <property type="entry name" value="POTASSIUM CHANNEL PROTEIN YUGO-RELATED"/>
    <property type="match status" value="1"/>
</dbReference>
<evidence type="ECO:0000313" key="5">
    <source>
        <dbReference type="EMBL" id="WMW22983.1"/>
    </source>
</evidence>
<dbReference type="Pfam" id="PF02254">
    <property type="entry name" value="TrkA_N"/>
    <property type="match status" value="1"/>
</dbReference>
<dbReference type="PROSITE" id="PS51201">
    <property type="entry name" value="RCK_N"/>
    <property type="match status" value="1"/>
</dbReference>
<evidence type="ECO:0000313" key="6">
    <source>
        <dbReference type="Proteomes" id="UP001183006"/>
    </source>
</evidence>
<dbReference type="GeneID" id="84229258"/>
<keyword evidence="2" id="KW-0812">Transmembrane</keyword>
<evidence type="ECO:0000259" key="4">
    <source>
        <dbReference type="PROSITE" id="PS51202"/>
    </source>
</evidence>
<dbReference type="SUPFAM" id="SSF51735">
    <property type="entry name" value="NAD(P)-binding Rossmann-fold domains"/>
    <property type="match status" value="1"/>
</dbReference>